<dbReference type="Pfam" id="PF02909">
    <property type="entry name" value="TetR_C_1"/>
    <property type="match status" value="1"/>
</dbReference>
<dbReference type="InterPro" id="IPR001647">
    <property type="entry name" value="HTH_TetR"/>
</dbReference>
<reference evidence="6" key="1">
    <citation type="submission" date="2023-01" db="EMBL/GenBank/DDBJ databases">
        <title>Draft genome sequence of Nocardiopsis sp. LSu2-4 isolated from halophytes.</title>
        <authorList>
            <person name="Duangmal K."/>
            <person name="Chantavorakit T."/>
        </authorList>
    </citation>
    <scope>NUCLEOTIDE SEQUENCE</scope>
    <source>
        <strain evidence="6">LSu2-4</strain>
    </source>
</reference>
<proteinExistence type="predicted"/>
<keyword evidence="7" id="KW-1185">Reference proteome</keyword>
<evidence type="ECO:0000256" key="2">
    <source>
        <dbReference type="ARBA" id="ARBA00023125"/>
    </source>
</evidence>
<dbReference type="SUPFAM" id="SSF46689">
    <property type="entry name" value="Homeodomain-like"/>
    <property type="match status" value="1"/>
</dbReference>
<dbReference type="InterPro" id="IPR050109">
    <property type="entry name" value="HTH-type_TetR-like_transc_reg"/>
</dbReference>
<keyword evidence="3" id="KW-0804">Transcription</keyword>
<dbReference type="Gene3D" id="1.10.357.10">
    <property type="entry name" value="Tetracycline Repressor, domain 2"/>
    <property type="match status" value="1"/>
</dbReference>
<keyword evidence="1" id="KW-0805">Transcription regulation</keyword>
<dbReference type="InterPro" id="IPR009057">
    <property type="entry name" value="Homeodomain-like_sf"/>
</dbReference>
<dbReference type="Pfam" id="PF00440">
    <property type="entry name" value="TetR_N"/>
    <property type="match status" value="1"/>
</dbReference>
<evidence type="ECO:0000256" key="1">
    <source>
        <dbReference type="ARBA" id="ARBA00023015"/>
    </source>
</evidence>
<dbReference type="PROSITE" id="PS50977">
    <property type="entry name" value="HTH_TETR_2"/>
    <property type="match status" value="1"/>
</dbReference>
<sequence length="251" mass="27281">MDEVPALLGRLWRLPAGGRLGRRPELDVERVVRTAVDLADRDGLAGATLAKVAKELGVTAMSLYRHVGSKDDLVVLMVDAADGPPPELDVPEGGWREGLRAWAHALREVHRRHPWLADVPFTGPPSGPNAIAWLDAGLRALRGTRLDEGDKVGVQMVLAGYVQRTSAAERQMVEAMRGATDQASVERDYGRTLARFVDPDRFPDAARLFASEVFEHPPEGAEDPAEHDFTFGLELILDGTAAAIETAAARR</sequence>
<dbReference type="RefSeq" id="WP_270677245.1">
    <property type="nucleotide sequence ID" value="NZ_JAQFWP010000013.1"/>
</dbReference>
<evidence type="ECO:0000313" key="7">
    <source>
        <dbReference type="Proteomes" id="UP001165685"/>
    </source>
</evidence>
<accession>A0ABT4TJA3</accession>
<dbReference type="EMBL" id="JAQFWP010000013">
    <property type="protein sequence ID" value="MDA2804676.1"/>
    <property type="molecule type" value="Genomic_DNA"/>
</dbReference>
<gene>
    <name evidence="6" type="ORF">O4U47_09145</name>
</gene>
<dbReference type="PRINTS" id="PR00455">
    <property type="entry name" value="HTHTETR"/>
</dbReference>
<evidence type="ECO:0000313" key="6">
    <source>
        <dbReference type="EMBL" id="MDA2804676.1"/>
    </source>
</evidence>
<protein>
    <submittedName>
        <fullName evidence="6">TetR/AcrR family transcriptional regulator</fullName>
    </submittedName>
</protein>
<feature type="DNA-binding region" description="H-T-H motif" evidence="4">
    <location>
        <begin position="48"/>
        <end position="67"/>
    </location>
</feature>
<organism evidence="6 7">
    <name type="scientific">Nocardiopsis suaedae</name>
    <dbReference type="NCBI Taxonomy" id="3018444"/>
    <lineage>
        <taxon>Bacteria</taxon>
        <taxon>Bacillati</taxon>
        <taxon>Actinomycetota</taxon>
        <taxon>Actinomycetes</taxon>
        <taxon>Streptosporangiales</taxon>
        <taxon>Nocardiopsidaceae</taxon>
        <taxon>Nocardiopsis</taxon>
    </lineage>
</organism>
<dbReference type="PANTHER" id="PTHR30055">
    <property type="entry name" value="HTH-TYPE TRANSCRIPTIONAL REGULATOR RUTR"/>
    <property type="match status" value="1"/>
</dbReference>
<keyword evidence="2 4" id="KW-0238">DNA-binding</keyword>
<evidence type="ECO:0000256" key="3">
    <source>
        <dbReference type="ARBA" id="ARBA00023163"/>
    </source>
</evidence>
<dbReference type="InterPro" id="IPR036271">
    <property type="entry name" value="Tet_transcr_reg_TetR-rel_C_sf"/>
</dbReference>
<dbReference type="Proteomes" id="UP001165685">
    <property type="component" value="Unassembled WGS sequence"/>
</dbReference>
<feature type="domain" description="HTH tetR-type" evidence="5">
    <location>
        <begin position="25"/>
        <end position="85"/>
    </location>
</feature>
<dbReference type="SUPFAM" id="SSF48498">
    <property type="entry name" value="Tetracyclin repressor-like, C-terminal domain"/>
    <property type="match status" value="1"/>
</dbReference>
<evidence type="ECO:0000256" key="4">
    <source>
        <dbReference type="PROSITE-ProRule" id="PRU00335"/>
    </source>
</evidence>
<dbReference type="Gene3D" id="1.10.10.60">
    <property type="entry name" value="Homeodomain-like"/>
    <property type="match status" value="1"/>
</dbReference>
<dbReference type="InterPro" id="IPR004111">
    <property type="entry name" value="Repressor_TetR_C"/>
</dbReference>
<name>A0ABT4TJA3_9ACTN</name>
<comment type="caution">
    <text evidence="6">The sequence shown here is derived from an EMBL/GenBank/DDBJ whole genome shotgun (WGS) entry which is preliminary data.</text>
</comment>
<evidence type="ECO:0000259" key="5">
    <source>
        <dbReference type="PROSITE" id="PS50977"/>
    </source>
</evidence>
<dbReference type="PANTHER" id="PTHR30055:SF151">
    <property type="entry name" value="TRANSCRIPTIONAL REGULATORY PROTEIN"/>
    <property type="match status" value="1"/>
</dbReference>